<dbReference type="CDD" id="cd02440">
    <property type="entry name" value="AdoMet_MTases"/>
    <property type="match status" value="1"/>
</dbReference>
<dbReference type="InterPro" id="IPR016461">
    <property type="entry name" value="COMT-like"/>
</dbReference>
<feature type="domain" description="O-methyltransferase dimerisation" evidence="5">
    <location>
        <begin position="16"/>
        <end position="91"/>
    </location>
</feature>
<comment type="caution">
    <text evidence="6">The sequence shown here is derived from an EMBL/GenBank/DDBJ whole genome shotgun (WGS) entry which is preliminary data.</text>
</comment>
<dbReference type="InterPro" id="IPR001077">
    <property type="entry name" value="COMT_C"/>
</dbReference>
<dbReference type="InterPro" id="IPR029063">
    <property type="entry name" value="SAM-dependent_MTases_sf"/>
</dbReference>
<dbReference type="InterPro" id="IPR036388">
    <property type="entry name" value="WH-like_DNA-bd_sf"/>
</dbReference>
<dbReference type="SUPFAM" id="SSF53335">
    <property type="entry name" value="S-adenosyl-L-methionine-dependent methyltransferases"/>
    <property type="match status" value="1"/>
</dbReference>
<dbReference type="PANTHER" id="PTHR43712:SF2">
    <property type="entry name" value="O-METHYLTRANSFERASE CICE"/>
    <property type="match status" value="1"/>
</dbReference>
<evidence type="ECO:0000256" key="1">
    <source>
        <dbReference type="ARBA" id="ARBA00022603"/>
    </source>
</evidence>
<dbReference type="Gene3D" id="1.10.10.10">
    <property type="entry name" value="Winged helix-like DNA-binding domain superfamily/Winged helix DNA-binding domain"/>
    <property type="match status" value="1"/>
</dbReference>
<dbReference type="GO" id="GO:0032259">
    <property type="term" value="P:methylation"/>
    <property type="evidence" value="ECO:0007669"/>
    <property type="project" value="UniProtKB-KW"/>
</dbReference>
<evidence type="ECO:0000313" key="6">
    <source>
        <dbReference type="EMBL" id="MFC4586160.1"/>
    </source>
</evidence>
<protein>
    <submittedName>
        <fullName evidence="6">Methyltransferase</fullName>
    </submittedName>
</protein>
<evidence type="ECO:0000256" key="2">
    <source>
        <dbReference type="ARBA" id="ARBA00022679"/>
    </source>
</evidence>
<dbReference type="InterPro" id="IPR036390">
    <property type="entry name" value="WH_DNA-bd_sf"/>
</dbReference>
<sequence>MTDHVTSHEGYAKLSQMAFGYATSQILYAAVRLCVLEGLAAGARPVEELARALGCDPGALRRLLRALVVLGVAEEDGAGGFALAELGRPLLAVHPLSIRSSVLLLGDPATWGAWGALTHGVRTGEAAFDHVHGRPLFDHLARHPGLSEIFNTAMREGAEQIAPEVPKAYDFGGARTVVDIGGGNGTVLAAILSAAPGARGILFDTAEGAAGAAGTFRRAGVADRCSIETGDFFQGVPEGDVLVVKGVLHDWDDERCATLLRGCRASIAPGGRLLVLEPVLPPRLDTPEASGVVMSDIAMLVYTGGRERGGDEFRYLFAASGFHLAGVTPPLAGSAIRILVADPV</sequence>
<dbReference type="Pfam" id="PF00891">
    <property type="entry name" value="Methyltransf_2"/>
    <property type="match status" value="1"/>
</dbReference>
<dbReference type="InterPro" id="IPR012967">
    <property type="entry name" value="COMT_dimerisation"/>
</dbReference>
<keyword evidence="3" id="KW-0949">S-adenosyl-L-methionine</keyword>
<keyword evidence="2" id="KW-0808">Transferase</keyword>
<name>A0ABV9ECP8_9ACTN</name>
<dbReference type="Gene3D" id="1.10.287.1350">
    <property type="match status" value="1"/>
</dbReference>
<accession>A0ABV9ECP8</accession>
<gene>
    <name evidence="6" type="ORF">ACFO8L_08755</name>
</gene>
<proteinExistence type="predicted"/>
<dbReference type="PIRSF" id="PIRSF005739">
    <property type="entry name" value="O-mtase"/>
    <property type="match status" value="1"/>
</dbReference>
<dbReference type="PROSITE" id="PS51683">
    <property type="entry name" value="SAM_OMT_II"/>
    <property type="match status" value="1"/>
</dbReference>
<dbReference type="Proteomes" id="UP001595891">
    <property type="component" value="Unassembled WGS sequence"/>
</dbReference>
<evidence type="ECO:0000256" key="3">
    <source>
        <dbReference type="ARBA" id="ARBA00022691"/>
    </source>
</evidence>
<dbReference type="GO" id="GO:0008168">
    <property type="term" value="F:methyltransferase activity"/>
    <property type="evidence" value="ECO:0007669"/>
    <property type="project" value="UniProtKB-KW"/>
</dbReference>
<feature type="domain" description="O-methyltransferase C-terminal" evidence="4">
    <location>
        <begin position="114"/>
        <end position="322"/>
    </location>
</feature>
<reference evidence="7" key="1">
    <citation type="journal article" date="2019" name="Int. J. Syst. Evol. Microbiol.">
        <title>The Global Catalogue of Microorganisms (GCM) 10K type strain sequencing project: providing services to taxonomists for standard genome sequencing and annotation.</title>
        <authorList>
            <consortium name="The Broad Institute Genomics Platform"/>
            <consortium name="The Broad Institute Genome Sequencing Center for Infectious Disease"/>
            <person name="Wu L."/>
            <person name="Ma J."/>
        </authorList>
    </citation>
    <scope>NUCLEOTIDE SEQUENCE [LARGE SCALE GENOMIC DNA]</scope>
    <source>
        <strain evidence="7">CCUG 49560</strain>
    </source>
</reference>
<organism evidence="6 7">
    <name type="scientific">Sphaerisporangium corydalis</name>
    <dbReference type="NCBI Taxonomy" id="1441875"/>
    <lineage>
        <taxon>Bacteria</taxon>
        <taxon>Bacillati</taxon>
        <taxon>Actinomycetota</taxon>
        <taxon>Actinomycetes</taxon>
        <taxon>Streptosporangiales</taxon>
        <taxon>Streptosporangiaceae</taxon>
        <taxon>Sphaerisporangium</taxon>
    </lineage>
</organism>
<evidence type="ECO:0000259" key="4">
    <source>
        <dbReference type="Pfam" id="PF00891"/>
    </source>
</evidence>
<dbReference type="SUPFAM" id="SSF46785">
    <property type="entry name" value="Winged helix' DNA-binding domain"/>
    <property type="match status" value="1"/>
</dbReference>
<dbReference type="Gene3D" id="3.40.50.150">
    <property type="entry name" value="Vaccinia Virus protein VP39"/>
    <property type="match status" value="1"/>
</dbReference>
<evidence type="ECO:0000259" key="5">
    <source>
        <dbReference type="Pfam" id="PF08100"/>
    </source>
</evidence>
<dbReference type="EMBL" id="JBHSFN010000004">
    <property type="protein sequence ID" value="MFC4586160.1"/>
    <property type="molecule type" value="Genomic_DNA"/>
</dbReference>
<dbReference type="PANTHER" id="PTHR43712">
    <property type="entry name" value="PUTATIVE (AFU_ORTHOLOGUE AFUA_4G14580)-RELATED"/>
    <property type="match status" value="1"/>
</dbReference>
<keyword evidence="1 6" id="KW-0489">Methyltransferase</keyword>
<dbReference type="RefSeq" id="WP_262841592.1">
    <property type="nucleotide sequence ID" value="NZ_JANZYP010000006.1"/>
</dbReference>
<dbReference type="Pfam" id="PF08100">
    <property type="entry name" value="Dimerisation"/>
    <property type="match status" value="1"/>
</dbReference>
<keyword evidence="7" id="KW-1185">Reference proteome</keyword>
<evidence type="ECO:0000313" key="7">
    <source>
        <dbReference type="Proteomes" id="UP001595891"/>
    </source>
</evidence>